<evidence type="ECO:0000313" key="2">
    <source>
        <dbReference type="Proteomes" id="UP000748308"/>
    </source>
</evidence>
<accession>A0A938BP71</accession>
<dbReference type="AlphaFoldDB" id="A0A938BP71"/>
<reference evidence="1" key="1">
    <citation type="submission" date="2019-03" db="EMBL/GenBank/DDBJ databases">
        <title>Lake Tanganyika Metagenome-Assembled Genomes (MAGs).</title>
        <authorList>
            <person name="Tran P."/>
        </authorList>
    </citation>
    <scope>NUCLEOTIDE SEQUENCE</scope>
    <source>
        <strain evidence="1">M_DeepCast_400m_m2_100</strain>
    </source>
</reference>
<comment type="caution">
    <text evidence="1">The sequence shown here is derived from an EMBL/GenBank/DDBJ whole genome shotgun (WGS) entry which is preliminary data.</text>
</comment>
<sequence length="235" mass="25182">MTHTCLRNEELSRVAFRAEGDPLRLEAEACARCRSRLAAYHEFLHPSALPAGALPDEADELLAARLAGAIPGGEQVRPFERHGSASGGAARRPWMPRLLPPALTAAALLVMIWVGREAGVFDRRGGDEILLREEASGAPATPELDARVVEADAGLRLSWSAVAGADRYEVDLHGEDFREIERFDAGSELSLALPAGKTAPLRASGEILLWRVTAYGGGDAIAQSRIRPLELPPAP</sequence>
<protein>
    <submittedName>
        <fullName evidence="1">Uncharacterized protein</fullName>
    </submittedName>
</protein>
<dbReference type="Proteomes" id="UP000748308">
    <property type="component" value="Unassembled WGS sequence"/>
</dbReference>
<proteinExistence type="predicted"/>
<organism evidence="1 2">
    <name type="scientific">Eiseniibacteriota bacterium</name>
    <dbReference type="NCBI Taxonomy" id="2212470"/>
    <lineage>
        <taxon>Bacteria</taxon>
        <taxon>Candidatus Eiseniibacteriota</taxon>
    </lineage>
</organism>
<name>A0A938BP71_UNCEI</name>
<evidence type="ECO:0000313" key="1">
    <source>
        <dbReference type="EMBL" id="MBM3318033.1"/>
    </source>
</evidence>
<gene>
    <name evidence="1" type="ORF">FJY75_09300</name>
</gene>
<dbReference type="EMBL" id="VGIY01000245">
    <property type="protein sequence ID" value="MBM3318033.1"/>
    <property type="molecule type" value="Genomic_DNA"/>
</dbReference>